<reference evidence="3" key="1">
    <citation type="submission" date="2005-10" db="EMBL/GenBank/DDBJ databases">
        <authorList>
            <person name="Loftus B.J."/>
            <person name="Nene V.M."/>
            <person name="Hannick L.I."/>
            <person name="Bidwell S."/>
            <person name="Haas B."/>
            <person name="Amedeo P."/>
            <person name="Orvis J."/>
            <person name="Wortman J.R."/>
            <person name="White O.R."/>
            <person name="Salzberg S."/>
            <person name="Shumway M."/>
            <person name="Koo H."/>
            <person name="Zhao Y."/>
            <person name="Holmes M."/>
            <person name="Miller J."/>
            <person name="Schatz M."/>
            <person name="Pop M."/>
            <person name="Pai G."/>
            <person name="Utterback T."/>
            <person name="Rogers Y.-H."/>
            <person name="Kravitz S."/>
            <person name="Fraser C.M."/>
        </authorList>
    </citation>
    <scope>NUCLEOTIDE SEQUENCE</scope>
    <source>
        <strain evidence="3">Liverpool</strain>
    </source>
</reference>
<feature type="compositionally biased region" description="Acidic residues" evidence="1">
    <location>
        <begin position="98"/>
        <end position="109"/>
    </location>
</feature>
<dbReference type="AlphaFoldDB" id="Q17HS0"/>
<dbReference type="HOGENOM" id="CLU_1519095_0_0_1"/>
<name>Q17HS0_AEDAE</name>
<accession>Q17HS0</accession>
<dbReference type="OrthoDB" id="7743183at2759"/>
<dbReference type="Proteomes" id="UP000682892">
    <property type="component" value="Unassembled WGS sequence"/>
</dbReference>
<organism evidence="3 4">
    <name type="scientific">Aedes aegypti</name>
    <name type="common">Yellowfever mosquito</name>
    <name type="synonym">Culex aegypti</name>
    <dbReference type="NCBI Taxonomy" id="7159"/>
    <lineage>
        <taxon>Eukaryota</taxon>
        <taxon>Metazoa</taxon>
        <taxon>Ecdysozoa</taxon>
        <taxon>Arthropoda</taxon>
        <taxon>Hexapoda</taxon>
        <taxon>Insecta</taxon>
        <taxon>Pterygota</taxon>
        <taxon>Neoptera</taxon>
        <taxon>Endopterygota</taxon>
        <taxon>Diptera</taxon>
        <taxon>Nematocera</taxon>
        <taxon>Culicoidea</taxon>
        <taxon>Culicidae</taxon>
        <taxon>Culicinae</taxon>
        <taxon>Aedini</taxon>
        <taxon>Aedes</taxon>
        <taxon>Stegomyia</taxon>
    </lineage>
</organism>
<evidence type="ECO:0000256" key="2">
    <source>
        <dbReference type="SAM" id="SignalP"/>
    </source>
</evidence>
<feature type="compositionally biased region" description="Basic and acidic residues" evidence="1">
    <location>
        <begin position="21"/>
        <end position="54"/>
    </location>
</feature>
<dbReference type="PaxDb" id="7159-AAEL002612-PA"/>
<feature type="chain" id="PRO_5030175473" evidence="2">
    <location>
        <begin position="21"/>
        <end position="177"/>
    </location>
</feature>
<dbReference type="KEGG" id="aag:5575310"/>
<proteinExistence type="predicted"/>
<protein>
    <submittedName>
        <fullName evidence="3">AAEL002612-PA</fullName>
    </submittedName>
</protein>
<evidence type="ECO:0000313" key="4">
    <source>
        <dbReference type="Proteomes" id="UP000682892"/>
    </source>
</evidence>
<evidence type="ECO:0000313" key="3">
    <source>
        <dbReference type="EMBL" id="EAT46169.1"/>
    </source>
</evidence>
<dbReference type="EMBL" id="CH477246">
    <property type="protein sequence ID" value="EAT46169.1"/>
    <property type="molecule type" value="Genomic_DNA"/>
</dbReference>
<gene>
    <name evidence="3" type="ORF">AaeL_AAEL002612</name>
</gene>
<feature type="region of interest" description="Disordered" evidence="1">
    <location>
        <begin position="18"/>
        <end position="113"/>
    </location>
</feature>
<keyword evidence="2" id="KW-0732">Signal</keyword>
<dbReference type="STRING" id="7159.Q17HS0"/>
<reference evidence="3" key="2">
    <citation type="journal article" date="2007" name="Science">
        <title>Genome sequence of Aedes aegypti, a major arbovirus vector.</title>
        <authorList>
            <person name="Nene V."/>
            <person name="Wortman J.R."/>
            <person name="Lawson D."/>
            <person name="Haas B."/>
            <person name="Kodira C."/>
            <person name="Tu Z.J."/>
            <person name="Loftus B."/>
            <person name="Xi Z."/>
            <person name="Megy K."/>
            <person name="Grabherr M."/>
            <person name="Ren Q."/>
            <person name="Zdobnov E.M."/>
            <person name="Lobo N.F."/>
            <person name="Campbell K.S."/>
            <person name="Brown S.E."/>
            <person name="Bonaldo M.F."/>
            <person name="Zhu J."/>
            <person name="Sinkins S.P."/>
            <person name="Hogenkamp D.G."/>
            <person name="Amedeo P."/>
            <person name="Arensburger P."/>
            <person name="Atkinson P.W."/>
            <person name="Bidwell S."/>
            <person name="Biedler J."/>
            <person name="Birney E."/>
            <person name="Bruggner R.V."/>
            <person name="Costas J."/>
            <person name="Coy M.R."/>
            <person name="Crabtree J."/>
            <person name="Crawford M."/>
            <person name="Debruyn B."/>
            <person name="Decaprio D."/>
            <person name="Eiglmeier K."/>
            <person name="Eisenstadt E."/>
            <person name="El-Dorry H."/>
            <person name="Gelbart W.M."/>
            <person name="Gomes S.L."/>
            <person name="Hammond M."/>
            <person name="Hannick L.I."/>
            <person name="Hogan J.R."/>
            <person name="Holmes M.H."/>
            <person name="Jaffe D."/>
            <person name="Johnston J.S."/>
            <person name="Kennedy R.C."/>
            <person name="Koo H."/>
            <person name="Kravitz S."/>
            <person name="Kriventseva E.V."/>
            <person name="Kulp D."/>
            <person name="Labutti K."/>
            <person name="Lee E."/>
            <person name="Li S."/>
            <person name="Lovin D.D."/>
            <person name="Mao C."/>
            <person name="Mauceli E."/>
            <person name="Menck C.F."/>
            <person name="Miller J.R."/>
            <person name="Montgomery P."/>
            <person name="Mori A."/>
            <person name="Nascimento A.L."/>
            <person name="Naveira H.F."/>
            <person name="Nusbaum C."/>
            <person name="O'leary S."/>
            <person name="Orvis J."/>
            <person name="Pertea M."/>
            <person name="Quesneville H."/>
            <person name="Reidenbach K.R."/>
            <person name="Rogers Y.H."/>
            <person name="Roth C.W."/>
            <person name="Schneider J.R."/>
            <person name="Schatz M."/>
            <person name="Shumway M."/>
            <person name="Stanke M."/>
            <person name="Stinson E.O."/>
            <person name="Tubio J.M."/>
            <person name="Vanzee J.P."/>
            <person name="Verjovski-Almeida S."/>
            <person name="Werner D."/>
            <person name="White O."/>
            <person name="Wyder S."/>
            <person name="Zeng Q."/>
            <person name="Zhao Q."/>
            <person name="Zhao Y."/>
            <person name="Hill C.A."/>
            <person name="Raikhel A.S."/>
            <person name="Soares M.B."/>
            <person name="Knudson D.L."/>
            <person name="Lee N.H."/>
            <person name="Galagan J."/>
            <person name="Salzberg S.L."/>
            <person name="Paulsen I.T."/>
            <person name="Dimopoulos G."/>
            <person name="Collins F.H."/>
            <person name="Birren B."/>
            <person name="Fraser-Liggett C.M."/>
            <person name="Severson D.W."/>
        </authorList>
    </citation>
    <scope>NUCLEOTIDE SEQUENCE [LARGE SCALE GENOMIC DNA]</scope>
    <source>
        <strain evidence="3">Liverpool</strain>
    </source>
</reference>
<feature type="compositionally biased region" description="Polar residues" evidence="1">
    <location>
        <begin position="66"/>
        <end position="81"/>
    </location>
</feature>
<feature type="signal peptide" evidence="2">
    <location>
        <begin position="1"/>
        <end position="20"/>
    </location>
</feature>
<dbReference type="PROSITE" id="PS51257">
    <property type="entry name" value="PROKAR_LIPOPROTEIN"/>
    <property type="match status" value="1"/>
</dbReference>
<reference evidence="3" key="3">
    <citation type="submission" date="2012-09" db="EMBL/GenBank/DDBJ databases">
        <authorList>
            <consortium name="VectorBase"/>
        </authorList>
    </citation>
    <scope>NUCLEOTIDE SEQUENCE</scope>
    <source>
        <strain evidence="3">Liverpool</strain>
    </source>
</reference>
<evidence type="ECO:0000256" key="1">
    <source>
        <dbReference type="SAM" id="MobiDB-lite"/>
    </source>
</evidence>
<sequence>MNAKFLVILTIALLTASCNADSKEKGKGPHKNSKESSESIERKDSAESFEEKPKLRPGSTAAVTPEASTSPQESSPPVTNSIEETEDTTVDITAETTVEPDVETTEEPIAETSTVEQPTTVSISEAELKALCKGQLMGLKHYPGDCSRYVVCALGRLVGEYSCELSNINHILGICAC</sequence>